<evidence type="ECO:0000259" key="4">
    <source>
        <dbReference type="Pfam" id="PF16363"/>
    </source>
</evidence>
<dbReference type="PANTHER" id="PTHR43000">
    <property type="entry name" value="DTDP-D-GLUCOSE 4,6-DEHYDRATASE-RELATED"/>
    <property type="match status" value="1"/>
</dbReference>
<dbReference type="EMBL" id="JABFFQ010000001">
    <property type="protein sequence ID" value="MDV4341587.1"/>
    <property type="molecule type" value="Genomic_DNA"/>
</dbReference>
<protein>
    <submittedName>
        <fullName evidence="5">dTDP-glucose 4,6-dehydratase</fullName>
        <ecNumber evidence="5">4.2.1.46</ecNumber>
    </submittedName>
</protein>
<proteinExistence type="predicted"/>
<dbReference type="Pfam" id="PF16363">
    <property type="entry name" value="GDP_Man_Dehyd"/>
    <property type="match status" value="1"/>
</dbReference>
<dbReference type="CDD" id="cd05246">
    <property type="entry name" value="dTDP_GD_SDR_e"/>
    <property type="match status" value="1"/>
</dbReference>
<comment type="cofactor">
    <cofactor evidence="1">
        <name>NAD(+)</name>
        <dbReference type="ChEBI" id="CHEBI:57540"/>
    </cofactor>
</comment>
<dbReference type="Gene3D" id="3.40.50.720">
    <property type="entry name" value="NAD(P)-binding Rossmann-like Domain"/>
    <property type="match status" value="1"/>
</dbReference>
<dbReference type="InterPro" id="IPR016040">
    <property type="entry name" value="NAD(P)-bd_dom"/>
</dbReference>
<feature type="domain" description="NAD(P)-binding" evidence="4">
    <location>
        <begin position="4"/>
        <end position="302"/>
    </location>
</feature>
<dbReference type="SUPFAM" id="SSF51735">
    <property type="entry name" value="NAD(P)-binding Rossmann-fold domains"/>
    <property type="match status" value="1"/>
</dbReference>
<dbReference type="EC" id="4.2.1.46" evidence="5"/>
<evidence type="ECO:0000256" key="2">
    <source>
        <dbReference type="ARBA" id="ARBA00023027"/>
    </source>
</evidence>
<name>A0ABU3YYE3_9EURY</name>
<keyword evidence="6" id="KW-1185">Reference proteome</keyword>
<dbReference type="InterPro" id="IPR005888">
    <property type="entry name" value="dTDP_Gluc_deHydtase"/>
</dbReference>
<reference evidence="5 6" key="1">
    <citation type="submission" date="2020-05" db="EMBL/GenBank/DDBJ databases">
        <title>Isolation and characterization of methanoarchaea from a cold seep at offshore SW Taiwan.</title>
        <authorList>
            <person name="Chen Y.-W."/>
            <person name="Chen S.-C."/>
            <person name="Lai M.-C."/>
        </authorList>
    </citation>
    <scope>NUCLEOTIDE SEQUENCE [LARGE SCALE GENOMIC DNA]</scope>
    <source>
        <strain evidence="5 6">YWC-01</strain>
    </source>
</reference>
<dbReference type="GO" id="GO:0008460">
    <property type="term" value="F:dTDP-glucose 4,6-dehydratase activity"/>
    <property type="evidence" value="ECO:0007669"/>
    <property type="project" value="UniProtKB-EC"/>
</dbReference>
<dbReference type="RefSeq" id="WP_317294817.1">
    <property type="nucleotide sequence ID" value="NZ_JABFFQ010000001.1"/>
</dbReference>
<evidence type="ECO:0000313" key="6">
    <source>
        <dbReference type="Proteomes" id="UP001273768"/>
    </source>
</evidence>
<sequence>MTMLVTGGAGFIGSNFIRHMLAEHPETPIVNLDVLTYAGNPESLRDVADNPNYTFVRGDICDPATVAAVLSHHPIETVVHFAAESHVDRSIANGSTFVRTNVLGTFTLLDYAQKHGVGRFIHVSTDEVYGSTREGSFTETDNLNPSSPYSSSKAGSDLLARSFFITHGLPVIVTRCTNNYGPYQFPEKLIPLFATNLLEGKKVPVYGTGQNIRDWLYVLDHCRAIDFILSHGEPGEVYNIGGGAEKTNLEITAKILELLGKDESMIEYVPDRKGHDFRYSLDFGKLRDLGWKPAYSFDDALAATVAWYAENDWWWRPLKGRSI</sequence>
<accession>A0ABU3YYE3</accession>
<organism evidence="5 6">
    <name type="scientific">Methanoculleus nereidis</name>
    <dbReference type="NCBI Taxonomy" id="2735141"/>
    <lineage>
        <taxon>Archaea</taxon>
        <taxon>Methanobacteriati</taxon>
        <taxon>Methanobacteriota</taxon>
        <taxon>Stenosarchaea group</taxon>
        <taxon>Methanomicrobia</taxon>
        <taxon>Methanomicrobiales</taxon>
        <taxon>Methanomicrobiaceae</taxon>
        <taxon>Methanoculleus</taxon>
    </lineage>
</organism>
<keyword evidence="3 5" id="KW-0456">Lyase</keyword>
<comment type="caution">
    <text evidence="5">The sequence shown here is derived from an EMBL/GenBank/DDBJ whole genome shotgun (WGS) entry which is preliminary data.</text>
</comment>
<dbReference type="NCBIfam" id="TIGR01181">
    <property type="entry name" value="dTDP_gluc_dehyt"/>
    <property type="match status" value="1"/>
</dbReference>
<evidence type="ECO:0000256" key="1">
    <source>
        <dbReference type="ARBA" id="ARBA00001911"/>
    </source>
</evidence>
<keyword evidence="2" id="KW-0520">NAD</keyword>
<evidence type="ECO:0000256" key="3">
    <source>
        <dbReference type="ARBA" id="ARBA00023239"/>
    </source>
</evidence>
<gene>
    <name evidence="5" type="primary">rfbB</name>
    <name evidence="5" type="ORF">HL657_00030</name>
</gene>
<evidence type="ECO:0000313" key="5">
    <source>
        <dbReference type="EMBL" id="MDV4341587.1"/>
    </source>
</evidence>
<dbReference type="InterPro" id="IPR036291">
    <property type="entry name" value="NAD(P)-bd_dom_sf"/>
</dbReference>
<dbReference type="Proteomes" id="UP001273768">
    <property type="component" value="Unassembled WGS sequence"/>
</dbReference>
<dbReference type="Gene3D" id="3.90.25.10">
    <property type="entry name" value="UDP-galactose 4-epimerase, domain 1"/>
    <property type="match status" value="1"/>
</dbReference>